<feature type="region of interest" description="Disordered" evidence="1">
    <location>
        <begin position="67"/>
        <end position="133"/>
    </location>
</feature>
<proteinExistence type="predicted"/>
<gene>
    <name evidence="2" type="ORF">RHGRI_016417</name>
</gene>
<protein>
    <submittedName>
        <fullName evidence="2">Uncharacterized protein</fullName>
    </submittedName>
</protein>
<feature type="compositionally biased region" description="Basic and acidic residues" evidence="1">
    <location>
        <begin position="115"/>
        <end position="126"/>
    </location>
</feature>
<feature type="compositionally biased region" description="Polar residues" evidence="1">
    <location>
        <begin position="1"/>
        <end position="14"/>
    </location>
</feature>
<name>A0AAV6JU10_9ERIC</name>
<evidence type="ECO:0000313" key="2">
    <source>
        <dbReference type="EMBL" id="KAG5543654.1"/>
    </source>
</evidence>
<dbReference type="EMBL" id="JACTNZ010000006">
    <property type="protein sequence ID" value="KAG5543654.1"/>
    <property type="molecule type" value="Genomic_DNA"/>
</dbReference>
<sequence length="133" mass="14576">MPLVTSSPCRSGASSDVLRKDDMGNVPPSVMVSSSCFDVLKSCDTNDYSCVMDQVSYTSPIVPIHSRASKKQEVPVAPRRSTLFREPPRIPLESDFVGPWHGSNPLVGESSSSRGENKRNLHEKIKMLKASRA</sequence>
<dbReference type="Proteomes" id="UP000823749">
    <property type="component" value="Chromosome 6"/>
</dbReference>
<reference evidence="2 3" key="1">
    <citation type="submission" date="2020-08" db="EMBL/GenBank/DDBJ databases">
        <title>Plant Genome Project.</title>
        <authorList>
            <person name="Zhang R.-G."/>
        </authorList>
    </citation>
    <scope>NUCLEOTIDE SEQUENCE [LARGE SCALE GENOMIC DNA]</scope>
    <source>
        <strain evidence="2">WSP0</strain>
        <tissue evidence="2">Leaf</tissue>
    </source>
</reference>
<evidence type="ECO:0000256" key="1">
    <source>
        <dbReference type="SAM" id="MobiDB-lite"/>
    </source>
</evidence>
<comment type="caution">
    <text evidence="2">The sequence shown here is derived from an EMBL/GenBank/DDBJ whole genome shotgun (WGS) entry which is preliminary data.</text>
</comment>
<evidence type="ECO:0000313" key="3">
    <source>
        <dbReference type="Proteomes" id="UP000823749"/>
    </source>
</evidence>
<keyword evidence="3" id="KW-1185">Reference proteome</keyword>
<accession>A0AAV6JU10</accession>
<dbReference type="AlphaFoldDB" id="A0AAV6JU10"/>
<feature type="region of interest" description="Disordered" evidence="1">
    <location>
        <begin position="1"/>
        <end position="25"/>
    </location>
</feature>
<organism evidence="2 3">
    <name type="scientific">Rhododendron griersonianum</name>
    <dbReference type="NCBI Taxonomy" id="479676"/>
    <lineage>
        <taxon>Eukaryota</taxon>
        <taxon>Viridiplantae</taxon>
        <taxon>Streptophyta</taxon>
        <taxon>Embryophyta</taxon>
        <taxon>Tracheophyta</taxon>
        <taxon>Spermatophyta</taxon>
        <taxon>Magnoliopsida</taxon>
        <taxon>eudicotyledons</taxon>
        <taxon>Gunneridae</taxon>
        <taxon>Pentapetalae</taxon>
        <taxon>asterids</taxon>
        <taxon>Ericales</taxon>
        <taxon>Ericaceae</taxon>
        <taxon>Ericoideae</taxon>
        <taxon>Rhodoreae</taxon>
        <taxon>Rhododendron</taxon>
    </lineage>
</organism>